<accession>A0A8J7M6E1</accession>
<dbReference type="CDD" id="cd10839">
    <property type="entry name" value="cpPDZ1_DegP-like"/>
    <property type="match status" value="1"/>
</dbReference>
<evidence type="ECO:0000256" key="16">
    <source>
        <dbReference type="SAM" id="MobiDB-lite"/>
    </source>
</evidence>
<dbReference type="Pfam" id="PF17820">
    <property type="entry name" value="PDZ_6"/>
    <property type="match status" value="1"/>
</dbReference>
<feature type="region of interest" description="Disordered" evidence="16">
    <location>
        <begin position="92"/>
        <end position="112"/>
    </location>
</feature>
<dbReference type="GO" id="GO:0042597">
    <property type="term" value="C:periplasmic space"/>
    <property type="evidence" value="ECO:0007669"/>
    <property type="project" value="UniProtKB-SubCell"/>
</dbReference>
<dbReference type="InterPro" id="IPR041489">
    <property type="entry name" value="PDZ_6"/>
</dbReference>
<dbReference type="PROSITE" id="PS50106">
    <property type="entry name" value="PDZ"/>
    <property type="match status" value="2"/>
</dbReference>
<evidence type="ECO:0000256" key="9">
    <source>
        <dbReference type="ARBA" id="ARBA00022764"/>
    </source>
</evidence>
<dbReference type="PRINTS" id="PR00834">
    <property type="entry name" value="PROTEASES2C"/>
</dbReference>
<keyword evidence="8" id="KW-0677">Repeat</keyword>
<dbReference type="InterPro" id="IPR009003">
    <property type="entry name" value="Peptidase_S1_PA"/>
</dbReference>
<sequence length="493" mass="50441">MPMSLIPSRLEVRRAAPAALGMLAAAAIVWSPVAQAGTAPGAIADLVEQVNPAVVTVLATPEKTAEAADRMSSPRGPASPFEEFFRQFGAPRGMPFPGAPDEAPDNAPRGHGGVSLGSGFVIGADGYIVTNNHVVEESGKVTVRFADDREFEAEVVGTDPQTDLALLRIDGEDLPSLALGDSDEIRVGEDVIAVGNPFGLGGTVTRGIVSAVSRDIQAGPYLDFIQTDAAINRGNSGGPLLNLEGEVIGVNSAIYSPNGGSVGVGFAIPSNLVKTVVAQLREEGSVQRGWLGVSIQPVTPAIAQAVGLEGDDGAIVASVVEGSPAEGKLESGDVILSFDGKPISTMRDLPKLVAAARPGANAELKVMRDGQEREVTLELGRLDADRLAMAQGGDQDAESAERLGATLSPLTPELRDELGVSPDVDGVVVTSLDADGRAAEAGLRVGDVIVSIGGKAVTAPAQVARAIEDATADAVLLKVTRGSAQLFVGVPLA</sequence>
<dbReference type="PANTHER" id="PTHR22939:SF130">
    <property type="entry name" value="PERIPLASMIC SERINE ENDOPROTEASE DEGP-LIKE-RELATED"/>
    <property type="match status" value="1"/>
</dbReference>
<evidence type="ECO:0000256" key="5">
    <source>
        <dbReference type="ARBA" id="ARBA00013958"/>
    </source>
</evidence>
<dbReference type="EMBL" id="JAEHHL010000004">
    <property type="protein sequence ID" value="MBK0399194.1"/>
    <property type="molecule type" value="Genomic_DNA"/>
</dbReference>
<evidence type="ECO:0000256" key="15">
    <source>
        <dbReference type="PIRSR" id="PIRSR611782-2"/>
    </source>
</evidence>
<dbReference type="InterPro" id="IPR001478">
    <property type="entry name" value="PDZ"/>
</dbReference>
<comment type="caution">
    <text evidence="19">The sequence shown here is derived from an EMBL/GenBank/DDBJ whole genome shotgun (WGS) entry which is preliminary data.</text>
</comment>
<proteinExistence type="inferred from homology"/>
<dbReference type="EC" id="3.4.21.107" evidence="4"/>
<feature type="binding site" evidence="15">
    <location>
        <begin position="234"/>
        <end position="236"/>
    </location>
    <ligand>
        <name>substrate</name>
    </ligand>
</feature>
<evidence type="ECO:0000256" key="7">
    <source>
        <dbReference type="ARBA" id="ARBA00022729"/>
    </source>
</evidence>
<feature type="active site" description="Charge relay system" evidence="14">
    <location>
        <position position="236"/>
    </location>
</feature>
<dbReference type="SUPFAM" id="SSF50494">
    <property type="entry name" value="Trypsin-like serine proteases"/>
    <property type="match status" value="1"/>
</dbReference>
<dbReference type="Proteomes" id="UP000655420">
    <property type="component" value="Unassembled WGS sequence"/>
</dbReference>
<dbReference type="SMART" id="SM00228">
    <property type="entry name" value="PDZ"/>
    <property type="match status" value="2"/>
</dbReference>
<dbReference type="InterPro" id="IPR011782">
    <property type="entry name" value="Pept_S1C_Do"/>
</dbReference>
<feature type="domain" description="PDZ" evidence="18">
    <location>
        <begin position="407"/>
        <end position="483"/>
    </location>
</feature>
<evidence type="ECO:0000259" key="18">
    <source>
        <dbReference type="PROSITE" id="PS50106"/>
    </source>
</evidence>
<evidence type="ECO:0000256" key="13">
    <source>
        <dbReference type="ARBA" id="ARBA00032850"/>
    </source>
</evidence>
<dbReference type="GO" id="GO:0004252">
    <property type="term" value="F:serine-type endopeptidase activity"/>
    <property type="evidence" value="ECO:0007669"/>
    <property type="project" value="InterPro"/>
</dbReference>
<evidence type="ECO:0000256" key="14">
    <source>
        <dbReference type="PIRSR" id="PIRSR611782-1"/>
    </source>
</evidence>
<feature type="domain" description="PDZ" evidence="18">
    <location>
        <begin position="275"/>
        <end position="370"/>
    </location>
</feature>
<dbReference type="Gene3D" id="2.30.42.10">
    <property type="match status" value="2"/>
</dbReference>
<evidence type="ECO:0000256" key="6">
    <source>
        <dbReference type="ARBA" id="ARBA00022670"/>
    </source>
</evidence>
<evidence type="ECO:0000256" key="17">
    <source>
        <dbReference type="SAM" id="SignalP"/>
    </source>
</evidence>
<protein>
    <recommendedName>
        <fullName evidence="5">Probable periplasmic serine endoprotease DegP-like</fullName>
        <ecNumber evidence="4">3.4.21.107</ecNumber>
    </recommendedName>
    <alternativeName>
        <fullName evidence="13">Protease Do</fullName>
    </alternativeName>
</protein>
<feature type="binding site" evidence="15">
    <location>
        <position position="163"/>
    </location>
    <ligand>
        <name>substrate</name>
    </ligand>
</feature>
<keyword evidence="9" id="KW-0574">Periplasm</keyword>
<feature type="active site" description="Charge relay system" evidence="14">
    <location>
        <position position="163"/>
    </location>
</feature>
<dbReference type="PANTHER" id="PTHR22939">
    <property type="entry name" value="SERINE PROTEASE FAMILY S1C HTRA-RELATED"/>
    <property type="match status" value="1"/>
</dbReference>
<evidence type="ECO:0000313" key="20">
    <source>
        <dbReference type="Proteomes" id="UP000655420"/>
    </source>
</evidence>
<dbReference type="AlphaFoldDB" id="A0A8J7M6E1"/>
<organism evidence="19 20">
    <name type="scientific">Thermohalobaculum xanthum</name>
    <dbReference type="NCBI Taxonomy" id="2753746"/>
    <lineage>
        <taxon>Bacteria</taxon>
        <taxon>Pseudomonadati</taxon>
        <taxon>Pseudomonadota</taxon>
        <taxon>Alphaproteobacteria</taxon>
        <taxon>Rhodobacterales</taxon>
        <taxon>Paracoccaceae</taxon>
        <taxon>Thermohalobaculum</taxon>
    </lineage>
</organism>
<comment type="catalytic activity">
    <reaction evidence="1">
        <text>Acts on substrates that are at least partially unfolded. The cleavage site P1 residue is normally between a pair of hydrophobic residues, such as Val-|-Val.</text>
        <dbReference type="EC" id="3.4.21.107"/>
    </reaction>
</comment>
<keyword evidence="7 17" id="KW-0732">Signal</keyword>
<keyword evidence="11" id="KW-0720">Serine protease</keyword>
<evidence type="ECO:0000256" key="8">
    <source>
        <dbReference type="ARBA" id="ARBA00022737"/>
    </source>
</evidence>
<keyword evidence="20" id="KW-1185">Reference proteome</keyword>
<feature type="signal peptide" evidence="17">
    <location>
        <begin position="1"/>
        <end position="36"/>
    </location>
</feature>
<dbReference type="Pfam" id="PF13365">
    <property type="entry name" value="Trypsin_2"/>
    <property type="match status" value="1"/>
</dbReference>
<keyword evidence="6" id="KW-0645">Protease</keyword>
<evidence type="ECO:0000256" key="10">
    <source>
        <dbReference type="ARBA" id="ARBA00022801"/>
    </source>
</evidence>
<reference evidence="19" key="1">
    <citation type="submission" date="2020-12" db="EMBL/GenBank/DDBJ databases">
        <title>Bacterial taxonomy.</title>
        <authorList>
            <person name="Pan X."/>
        </authorList>
    </citation>
    <scope>NUCLEOTIDE SEQUENCE</scope>
    <source>
        <strain evidence="19">M0105</strain>
    </source>
</reference>
<feature type="chain" id="PRO_5039501616" description="Probable periplasmic serine endoprotease DegP-like" evidence="17">
    <location>
        <begin position="37"/>
        <end position="493"/>
    </location>
</feature>
<evidence type="ECO:0000256" key="12">
    <source>
        <dbReference type="ARBA" id="ARBA00023016"/>
    </source>
</evidence>
<gene>
    <name evidence="19" type="ORF">H0I76_08335</name>
</gene>
<dbReference type="Pfam" id="PF13180">
    <property type="entry name" value="PDZ_2"/>
    <property type="match status" value="1"/>
</dbReference>
<dbReference type="InterPro" id="IPR036034">
    <property type="entry name" value="PDZ_sf"/>
</dbReference>
<evidence type="ECO:0000256" key="11">
    <source>
        <dbReference type="ARBA" id="ARBA00022825"/>
    </source>
</evidence>
<keyword evidence="12" id="KW-0346">Stress response</keyword>
<dbReference type="NCBIfam" id="TIGR02037">
    <property type="entry name" value="degP_htrA_DO"/>
    <property type="match status" value="1"/>
</dbReference>
<evidence type="ECO:0000256" key="4">
    <source>
        <dbReference type="ARBA" id="ARBA00013035"/>
    </source>
</evidence>
<feature type="binding site" evidence="15">
    <location>
        <position position="133"/>
    </location>
    <ligand>
        <name>substrate</name>
    </ligand>
</feature>
<evidence type="ECO:0000256" key="1">
    <source>
        <dbReference type="ARBA" id="ARBA00001772"/>
    </source>
</evidence>
<dbReference type="GO" id="GO:0006508">
    <property type="term" value="P:proteolysis"/>
    <property type="evidence" value="ECO:0007669"/>
    <property type="project" value="UniProtKB-KW"/>
</dbReference>
<dbReference type="SUPFAM" id="SSF50156">
    <property type="entry name" value="PDZ domain-like"/>
    <property type="match status" value="2"/>
</dbReference>
<evidence type="ECO:0000313" key="19">
    <source>
        <dbReference type="EMBL" id="MBK0399194.1"/>
    </source>
</evidence>
<comment type="subcellular location">
    <subcellularLocation>
        <location evidence="2">Periplasm</location>
    </subcellularLocation>
</comment>
<feature type="active site" description="Charge relay system" evidence="14">
    <location>
        <position position="133"/>
    </location>
</feature>
<name>A0A8J7M6E1_9RHOB</name>
<keyword evidence="10" id="KW-0378">Hydrolase</keyword>
<comment type="similarity">
    <text evidence="3">Belongs to the peptidase S1C family.</text>
</comment>
<dbReference type="Gene3D" id="2.40.10.120">
    <property type="match status" value="1"/>
</dbReference>
<evidence type="ECO:0000256" key="3">
    <source>
        <dbReference type="ARBA" id="ARBA00010541"/>
    </source>
</evidence>
<evidence type="ECO:0000256" key="2">
    <source>
        <dbReference type="ARBA" id="ARBA00004418"/>
    </source>
</evidence>
<dbReference type="InterPro" id="IPR001940">
    <property type="entry name" value="Peptidase_S1C"/>
</dbReference>